<dbReference type="GO" id="GO:0071897">
    <property type="term" value="P:DNA biosynthetic process"/>
    <property type="evidence" value="ECO:0007669"/>
    <property type="project" value="UniProtKB-ARBA"/>
</dbReference>
<evidence type="ECO:0008006" key="4">
    <source>
        <dbReference type="Google" id="ProtNLM"/>
    </source>
</evidence>
<keyword evidence="3" id="KW-1185">Reference proteome</keyword>
<dbReference type="Proteomes" id="UP000887013">
    <property type="component" value="Unassembled WGS sequence"/>
</dbReference>
<dbReference type="SUPFAM" id="SSF56672">
    <property type="entry name" value="DNA/RNA polymerases"/>
    <property type="match status" value="1"/>
</dbReference>
<dbReference type="OrthoDB" id="112267at2759"/>
<sequence>MSAIKCALLKILLTTELHIASFPYRSPPKDDAGNKKKQLDALLKTEIIKPSHISYSVPITLAFKKEDNTYIRLCVDYRKLNDITKLDTELNP</sequence>
<feature type="chain" id="PRO_5036461079" description="Reverse transcriptase" evidence="1">
    <location>
        <begin position="20"/>
        <end position="92"/>
    </location>
</feature>
<accession>A0A8X6Q0L6</accession>
<keyword evidence="1" id="KW-0732">Signal</keyword>
<proteinExistence type="predicted"/>
<dbReference type="Gene3D" id="3.10.10.10">
    <property type="entry name" value="HIV Type 1 Reverse Transcriptase, subunit A, domain 1"/>
    <property type="match status" value="1"/>
</dbReference>
<dbReference type="AlphaFoldDB" id="A0A8X6Q0L6"/>
<organism evidence="2 3">
    <name type="scientific">Nephila pilipes</name>
    <name type="common">Giant wood spider</name>
    <name type="synonym">Nephila maculata</name>
    <dbReference type="NCBI Taxonomy" id="299642"/>
    <lineage>
        <taxon>Eukaryota</taxon>
        <taxon>Metazoa</taxon>
        <taxon>Ecdysozoa</taxon>
        <taxon>Arthropoda</taxon>
        <taxon>Chelicerata</taxon>
        <taxon>Arachnida</taxon>
        <taxon>Araneae</taxon>
        <taxon>Araneomorphae</taxon>
        <taxon>Entelegynae</taxon>
        <taxon>Araneoidea</taxon>
        <taxon>Nephilidae</taxon>
        <taxon>Nephila</taxon>
    </lineage>
</organism>
<evidence type="ECO:0000313" key="3">
    <source>
        <dbReference type="Proteomes" id="UP000887013"/>
    </source>
</evidence>
<protein>
    <recommendedName>
        <fullName evidence="4">Reverse transcriptase</fullName>
    </recommendedName>
</protein>
<feature type="signal peptide" evidence="1">
    <location>
        <begin position="1"/>
        <end position="19"/>
    </location>
</feature>
<evidence type="ECO:0000313" key="2">
    <source>
        <dbReference type="EMBL" id="GFT94043.1"/>
    </source>
</evidence>
<comment type="caution">
    <text evidence="2">The sequence shown here is derived from an EMBL/GenBank/DDBJ whole genome shotgun (WGS) entry which is preliminary data.</text>
</comment>
<evidence type="ECO:0000256" key="1">
    <source>
        <dbReference type="SAM" id="SignalP"/>
    </source>
</evidence>
<dbReference type="EMBL" id="BMAW01074885">
    <property type="protein sequence ID" value="GFT94043.1"/>
    <property type="molecule type" value="Genomic_DNA"/>
</dbReference>
<gene>
    <name evidence="2" type="ORF">NPIL_496711</name>
</gene>
<name>A0A8X6Q0L6_NEPPI</name>
<dbReference type="InterPro" id="IPR043502">
    <property type="entry name" value="DNA/RNA_pol_sf"/>
</dbReference>
<reference evidence="2" key="1">
    <citation type="submission" date="2020-08" db="EMBL/GenBank/DDBJ databases">
        <title>Multicomponent nature underlies the extraordinary mechanical properties of spider dragline silk.</title>
        <authorList>
            <person name="Kono N."/>
            <person name="Nakamura H."/>
            <person name="Mori M."/>
            <person name="Yoshida Y."/>
            <person name="Ohtoshi R."/>
            <person name="Malay A.D."/>
            <person name="Moran D.A.P."/>
            <person name="Tomita M."/>
            <person name="Numata K."/>
            <person name="Arakawa K."/>
        </authorList>
    </citation>
    <scope>NUCLEOTIDE SEQUENCE</scope>
</reference>